<reference evidence="2 3" key="1">
    <citation type="submission" date="2019-10" db="EMBL/GenBank/DDBJ databases">
        <title>Three novel species isolated from a subtropical stream in China.</title>
        <authorList>
            <person name="Lu H."/>
        </authorList>
    </citation>
    <scope>NUCLEOTIDE SEQUENCE [LARGE SCALE GENOMIC DNA]</scope>
    <source>
        <strain evidence="2 3">FT13W</strain>
    </source>
</reference>
<comment type="caution">
    <text evidence="2">The sequence shown here is derived from an EMBL/GenBank/DDBJ whole genome shotgun (WGS) entry which is preliminary data.</text>
</comment>
<dbReference type="InterPro" id="IPR036259">
    <property type="entry name" value="MFS_trans_sf"/>
</dbReference>
<dbReference type="GO" id="GO:0005886">
    <property type="term" value="C:plasma membrane"/>
    <property type="evidence" value="ECO:0007669"/>
    <property type="project" value="TreeGrafter"/>
</dbReference>
<keyword evidence="1" id="KW-0812">Transmembrane</keyword>
<feature type="transmembrane region" description="Helical" evidence="1">
    <location>
        <begin position="84"/>
        <end position="102"/>
    </location>
</feature>
<dbReference type="InterPro" id="IPR010645">
    <property type="entry name" value="MFS_4"/>
</dbReference>
<name>A0A6I1I299_9BURK</name>
<dbReference type="SUPFAM" id="SSF103473">
    <property type="entry name" value="MFS general substrate transporter"/>
    <property type="match status" value="1"/>
</dbReference>
<keyword evidence="1" id="KW-0472">Membrane</keyword>
<sequence>MGFGRFAFTAIYPHMVKEGVLSLRGGSLAASANYAGYLLGAILAMRARAHSAHRLCLWSVAGTALCLGVLALPMPVWLIVTVRGVAGVFSALAMVAASLWLLEQRRHARGAPLLYAGVGAGIAVSAELLVLASYLGWHSAGMWLLLAGVTALAGLAAAPAADYRKTKSMKHPLPLQALRAFAAARTAPWRRYSRAECRRQKTR</sequence>
<keyword evidence="1" id="KW-1133">Transmembrane helix</keyword>
<evidence type="ECO:0000256" key="1">
    <source>
        <dbReference type="SAM" id="Phobius"/>
    </source>
</evidence>
<protein>
    <submittedName>
        <fullName evidence="2">YbfB/YjiJ family MFS transporter</fullName>
    </submittedName>
</protein>
<dbReference type="PANTHER" id="PTHR23537">
    <property type="match status" value="1"/>
</dbReference>
<keyword evidence="3" id="KW-1185">Reference proteome</keyword>
<dbReference type="PANTHER" id="PTHR23537:SF1">
    <property type="entry name" value="SUGAR TRANSPORTER"/>
    <property type="match status" value="1"/>
</dbReference>
<accession>A0A6I1I299</accession>
<feature type="transmembrane region" description="Helical" evidence="1">
    <location>
        <begin position="141"/>
        <end position="161"/>
    </location>
</feature>
<organism evidence="2 3">
    <name type="scientific">Janthinobacterium violaceinigrum</name>
    <dbReference type="NCBI Taxonomy" id="2654252"/>
    <lineage>
        <taxon>Bacteria</taxon>
        <taxon>Pseudomonadati</taxon>
        <taxon>Pseudomonadota</taxon>
        <taxon>Betaproteobacteria</taxon>
        <taxon>Burkholderiales</taxon>
        <taxon>Oxalobacteraceae</taxon>
        <taxon>Janthinobacterium</taxon>
    </lineage>
</organism>
<feature type="transmembrane region" description="Helical" evidence="1">
    <location>
        <begin position="55"/>
        <end position="78"/>
    </location>
</feature>
<dbReference type="AlphaFoldDB" id="A0A6I1I299"/>
<dbReference type="EMBL" id="WFLI01000039">
    <property type="protein sequence ID" value="KAB8061118.1"/>
    <property type="molecule type" value="Genomic_DNA"/>
</dbReference>
<gene>
    <name evidence="2" type="ORF">GCN75_23995</name>
</gene>
<proteinExistence type="predicted"/>
<dbReference type="Gene3D" id="1.20.1250.20">
    <property type="entry name" value="MFS general substrate transporter like domains"/>
    <property type="match status" value="1"/>
</dbReference>
<dbReference type="Proteomes" id="UP000468717">
    <property type="component" value="Unassembled WGS sequence"/>
</dbReference>
<feature type="transmembrane region" description="Helical" evidence="1">
    <location>
        <begin position="114"/>
        <end position="135"/>
    </location>
</feature>
<evidence type="ECO:0000313" key="2">
    <source>
        <dbReference type="EMBL" id="KAB8061118.1"/>
    </source>
</evidence>
<dbReference type="Pfam" id="PF06779">
    <property type="entry name" value="MFS_4"/>
    <property type="match status" value="1"/>
</dbReference>
<feature type="transmembrane region" description="Helical" evidence="1">
    <location>
        <begin position="20"/>
        <end position="43"/>
    </location>
</feature>
<evidence type="ECO:0000313" key="3">
    <source>
        <dbReference type="Proteomes" id="UP000468717"/>
    </source>
</evidence>